<dbReference type="RefSeq" id="WP_330463329.1">
    <property type="nucleotide sequence ID" value="NZ_CP143578.1"/>
</dbReference>
<dbReference type="Proteomes" id="UP001431935">
    <property type="component" value="Chromosome"/>
</dbReference>
<sequence>MSSTIKNKKIAVVPPDFSEEKLKEILHYTDGDYNPAYDAFKSKSLIEIHSGAKGVSKSFGQAVITIYRLVNEKNFCSLWCRNQYNHITKTLKPTFEKVLSFLKNQHNLDFTPFFEAYTSGLYWNYDDGGLGRCVLFENWESIQAFQGITLKNDNFLFGELVIDEPIEDPTDVTKQLHLLKQFYEIQKNKLPLLRANTIERLAAPDDFQIKLKFLYNIFTVEHFLIKDYHQKAIPLLLENGKINNVILDELNEKTFLQVEKPDFENVGLIVTMYHKKFVPEAQFSSLQRASAETLKKENYNRWLVTICGFAYLDETQENNYFLKNLIFDNDGFAFNKSINFANLEEVLKDRKILAVYDGFDPGLSDNASWCRVFLLDNGQIYVNNAIEDVKSLINSDRGFFRHNTNLMLLNLIGSFNNEIIEKWRDKLFFDYQNDLISLILTDNDIIRENLSRLIIEKKLNIATLAANRRDTSTQKFGIINRQEWQKWLLKNNAIIFNPSTAKLLLNLSKQYIKPGEDKRDESINPEIYDLINAFEMASSICYKMQNSLMLLWKEKENGRY</sequence>
<evidence type="ECO:0000313" key="1">
    <source>
        <dbReference type="EMBL" id="WVN21290.1"/>
    </source>
</evidence>
<proteinExistence type="predicted"/>
<protein>
    <submittedName>
        <fullName evidence="1">Uncharacterized protein</fullName>
    </submittedName>
</protein>
<dbReference type="EMBL" id="CP143578">
    <property type="protein sequence ID" value="WVN21290.1"/>
    <property type="molecule type" value="Genomic_DNA"/>
</dbReference>
<keyword evidence="2" id="KW-1185">Reference proteome</keyword>
<name>A0ABZ2AIG8_9BACT</name>
<gene>
    <name evidence="1" type="ORF">V2E26_02635</name>
</gene>
<organism evidence="1 2">
    <name type="scientific">Metamycoplasma gateae</name>
    <dbReference type="NCBI Taxonomy" id="35769"/>
    <lineage>
        <taxon>Bacteria</taxon>
        <taxon>Bacillati</taxon>
        <taxon>Mycoplasmatota</taxon>
        <taxon>Mycoplasmoidales</taxon>
        <taxon>Metamycoplasmataceae</taxon>
        <taxon>Metamycoplasma</taxon>
    </lineage>
</organism>
<reference evidence="1" key="1">
    <citation type="submission" date="2024-01" db="EMBL/GenBank/DDBJ databases">
        <title>Complete genome sequence of Mycoplasma gateae strain 3700.</title>
        <authorList>
            <person name="Spergser J."/>
        </authorList>
    </citation>
    <scope>NUCLEOTIDE SEQUENCE [LARGE SCALE GENOMIC DNA]</scope>
    <source>
        <strain evidence="1">3700</strain>
    </source>
</reference>
<accession>A0ABZ2AIG8</accession>
<evidence type="ECO:0000313" key="2">
    <source>
        <dbReference type="Proteomes" id="UP001431935"/>
    </source>
</evidence>